<dbReference type="Gene3D" id="1.10.357.10">
    <property type="entry name" value="Tetracycline Repressor, domain 2"/>
    <property type="match status" value="1"/>
</dbReference>
<evidence type="ECO:0000256" key="2">
    <source>
        <dbReference type="ARBA" id="ARBA00023015"/>
    </source>
</evidence>
<evidence type="ECO:0000256" key="4">
    <source>
        <dbReference type="ARBA" id="ARBA00023163"/>
    </source>
</evidence>
<proteinExistence type="predicted"/>
<dbReference type="SUPFAM" id="SSF48498">
    <property type="entry name" value="Tetracyclin repressor-like, C-terminal domain"/>
    <property type="match status" value="1"/>
</dbReference>
<dbReference type="PANTHER" id="PTHR30055">
    <property type="entry name" value="HTH-TYPE TRANSCRIPTIONAL REGULATOR RUTR"/>
    <property type="match status" value="1"/>
</dbReference>
<sequence>MPRQVDHEERRQKIAEALWRIVSTQGLEGVSLRNVATEAGISMGLVQHYFSSKDDMLLFAFDMLSTRVETRLRTAQPQGPPIRDIFLQMLPLDDERLAEAHVAVAFMARAAVSPAFAEATRVQSPEFREYLAGLLRADGLSNADEHVTILLAALDGMTVHILAGQLTPEAAVQALDIHLEQLGHRPSPSRPPQPNK</sequence>
<keyword evidence="1" id="KW-0678">Repressor</keyword>
<evidence type="ECO:0000256" key="1">
    <source>
        <dbReference type="ARBA" id="ARBA00022491"/>
    </source>
</evidence>
<keyword evidence="3 5" id="KW-0238">DNA-binding</keyword>
<dbReference type="InterPro" id="IPR001647">
    <property type="entry name" value="HTH_TetR"/>
</dbReference>
<comment type="caution">
    <text evidence="7">The sequence shown here is derived from an EMBL/GenBank/DDBJ whole genome shotgun (WGS) entry which is preliminary data.</text>
</comment>
<dbReference type="InterPro" id="IPR039538">
    <property type="entry name" value="BetI_C"/>
</dbReference>
<feature type="DNA-binding region" description="H-T-H motif" evidence="5">
    <location>
        <begin position="31"/>
        <end position="50"/>
    </location>
</feature>
<dbReference type="Pfam" id="PF00440">
    <property type="entry name" value="TetR_N"/>
    <property type="match status" value="1"/>
</dbReference>
<keyword evidence="8" id="KW-1185">Reference proteome</keyword>
<dbReference type="InterPro" id="IPR036271">
    <property type="entry name" value="Tet_transcr_reg_TetR-rel_C_sf"/>
</dbReference>
<dbReference type="SUPFAM" id="SSF46689">
    <property type="entry name" value="Homeodomain-like"/>
    <property type="match status" value="1"/>
</dbReference>
<dbReference type="RefSeq" id="WP_209636746.1">
    <property type="nucleotide sequence ID" value="NZ_JAGINW010000001.1"/>
</dbReference>
<evidence type="ECO:0000256" key="3">
    <source>
        <dbReference type="ARBA" id="ARBA00023125"/>
    </source>
</evidence>
<reference evidence="7 8" key="1">
    <citation type="submission" date="2021-03" db="EMBL/GenBank/DDBJ databases">
        <title>Sequencing the genomes of 1000 actinobacteria strains.</title>
        <authorList>
            <person name="Klenk H.-P."/>
        </authorList>
    </citation>
    <scope>NUCLEOTIDE SEQUENCE [LARGE SCALE GENOMIC DNA]</scope>
    <source>
        <strain evidence="7 8">DSM 46670</strain>
    </source>
</reference>
<dbReference type="Pfam" id="PF13977">
    <property type="entry name" value="TetR_C_6"/>
    <property type="match status" value="1"/>
</dbReference>
<dbReference type="InterPro" id="IPR050109">
    <property type="entry name" value="HTH-type_TetR-like_transc_reg"/>
</dbReference>
<evidence type="ECO:0000259" key="6">
    <source>
        <dbReference type="PROSITE" id="PS50977"/>
    </source>
</evidence>
<evidence type="ECO:0000313" key="7">
    <source>
        <dbReference type="EMBL" id="MBP2321711.1"/>
    </source>
</evidence>
<evidence type="ECO:0000313" key="8">
    <source>
        <dbReference type="Proteomes" id="UP001519332"/>
    </source>
</evidence>
<accession>A0ABS4TBL0</accession>
<keyword evidence="4" id="KW-0804">Transcription</keyword>
<dbReference type="InterPro" id="IPR009057">
    <property type="entry name" value="Homeodomain-like_sf"/>
</dbReference>
<organism evidence="7 8">
    <name type="scientific">Kibdelosporangium banguiense</name>
    <dbReference type="NCBI Taxonomy" id="1365924"/>
    <lineage>
        <taxon>Bacteria</taxon>
        <taxon>Bacillati</taxon>
        <taxon>Actinomycetota</taxon>
        <taxon>Actinomycetes</taxon>
        <taxon>Pseudonocardiales</taxon>
        <taxon>Pseudonocardiaceae</taxon>
        <taxon>Kibdelosporangium</taxon>
    </lineage>
</organism>
<dbReference type="PANTHER" id="PTHR30055:SF234">
    <property type="entry name" value="HTH-TYPE TRANSCRIPTIONAL REGULATOR BETI"/>
    <property type="match status" value="1"/>
</dbReference>
<dbReference type="Proteomes" id="UP001519332">
    <property type="component" value="Unassembled WGS sequence"/>
</dbReference>
<name>A0ABS4TBL0_9PSEU</name>
<gene>
    <name evidence="7" type="ORF">JOF56_002096</name>
</gene>
<evidence type="ECO:0000256" key="5">
    <source>
        <dbReference type="PROSITE-ProRule" id="PRU00335"/>
    </source>
</evidence>
<dbReference type="PROSITE" id="PS50977">
    <property type="entry name" value="HTH_TETR_2"/>
    <property type="match status" value="1"/>
</dbReference>
<feature type="domain" description="HTH tetR-type" evidence="6">
    <location>
        <begin position="8"/>
        <end position="68"/>
    </location>
</feature>
<protein>
    <submittedName>
        <fullName evidence="7">AcrR family transcriptional regulator</fullName>
    </submittedName>
</protein>
<dbReference type="EMBL" id="JAGINW010000001">
    <property type="protein sequence ID" value="MBP2321711.1"/>
    <property type="molecule type" value="Genomic_DNA"/>
</dbReference>
<keyword evidence="2" id="KW-0805">Transcription regulation</keyword>